<comment type="caution">
    <text evidence="2">The sequence shown here is derived from an EMBL/GenBank/DDBJ whole genome shotgun (WGS) entry which is preliminary data.</text>
</comment>
<reference evidence="2" key="1">
    <citation type="submission" date="2023-02" db="EMBL/GenBank/DDBJ databases">
        <title>Genome of toxic invasive species Heracleum sosnowskyi carries increased number of genes despite the absence of recent whole-genome duplications.</title>
        <authorList>
            <person name="Schelkunov M."/>
            <person name="Shtratnikova V."/>
            <person name="Makarenko M."/>
            <person name="Klepikova A."/>
            <person name="Omelchenko D."/>
            <person name="Novikova G."/>
            <person name="Obukhova E."/>
            <person name="Bogdanov V."/>
            <person name="Penin A."/>
            <person name="Logacheva M."/>
        </authorList>
    </citation>
    <scope>NUCLEOTIDE SEQUENCE</scope>
    <source>
        <strain evidence="2">Hsosn_3</strain>
        <tissue evidence="2">Leaf</tissue>
    </source>
</reference>
<proteinExistence type="predicted"/>
<sequence length="269" mass="30517">MADKNDDYDDDSDGDVLVTQLKGTNKKNKRKLLIGHGPTTRSPANAAAKPGTEDASEKEGTCPSIQLEIYANPLIELPQVADATEKKKAKKEKVAATTSKKVVTNIVFNNIEEGDVPVSVPQRMRGKTRMDKVHTRSRDKRLVIGMNEFFQPITENYKVLSELSNFLGTLAKRCVSLITYKYNKRCHFFRKRVEGREYKTNPEIINKKIKKINEKFSIVDAPDELLFDRKHGPHWLLWRCVKPSKVSSSNAPRDTYVNQLTTKIKQGVV</sequence>
<gene>
    <name evidence="2" type="ORF">POM88_000649</name>
</gene>
<name>A0AAD8N8X8_9APIA</name>
<feature type="region of interest" description="Disordered" evidence="1">
    <location>
        <begin position="27"/>
        <end position="60"/>
    </location>
</feature>
<dbReference type="Proteomes" id="UP001237642">
    <property type="component" value="Unassembled WGS sequence"/>
</dbReference>
<feature type="compositionally biased region" description="Basic and acidic residues" evidence="1">
    <location>
        <begin position="51"/>
        <end position="60"/>
    </location>
</feature>
<evidence type="ECO:0000256" key="1">
    <source>
        <dbReference type="SAM" id="MobiDB-lite"/>
    </source>
</evidence>
<dbReference type="AlphaFoldDB" id="A0AAD8N8X8"/>
<evidence type="ECO:0000313" key="3">
    <source>
        <dbReference type="Proteomes" id="UP001237642"/>
    </source>
</evidence>
<protein>
    <submittedName>
        <fullName evidence="2">Uncharacterized protein</fullName>
    </submittedName>
</protein>
<accession>A0AAD8N8X8</accession>
<organism evidence="2 3">
    <name type="scientific">Heracleum sosnowskyi</name>
    <dbReference type="NCBI Taxonomy" id="360622"/>
    <lineage>
        <taxon>Eukaryota</taxon>
        <taxon>Viridiplantae</taxon>
        <taxon>Streptophyta</taxon>
        <taxon>Embryophyta</taxon>
        <taxon>Tracheophyta</taxon>
        <taxon>Spermatophyta</taxon>
        <taxon>Magnoliopsida</taxon>
        <taxon>eudicotyledons</taxon>
        <taxon>Gunneridae</taxon>
        <taxon>Pentapetalae</taxon>
        <taxon>asterids</taxon>
        <taxon>campanulids</taxon>
        <taxon>Apiales</taxon>
        <taxon>Apiaceae</taxon>
        <taxon>Apioideae</taxon>
        <taxon>apioid superclade</taxon>
        <taxon>Tordylieae</taxon>
        <taxon>Tordyliinae</taxon>
        <taxon>Heracleum</taxon>
    </lineage>
</organism>
<dbReference type="EMBL" id="JAUIZM010000001">
    <property type="protein sequence ID" value="KAK1401044.1"/>
    <property type="molecule type" value="Genomic_DNA"/>
</dbReference>
<evidence type="ECO:0000313" key="2">
    <source>
        <dbReference type="EMBL" id="KAK1401044.1"/>
    </source>
</evidence>
<keyword evidence="3" id="KW-1185">Reference proteome</keyword>
<reference evidence="2" key="2">
    <citation type="submission" date="2023-05" db="EMBL/GenBank/DDBJ databases">
        <authorList>
            <person name="Schelkunov M.I."/>
        </authorList>
    </citation>
    <scope>NUCLEOTIDE SEQUENCE</scope>
    <source>
        <strain evidence="2">Hsosn_3</strain>
        <tissue evidence="2">Leaf</tissue>
    </source>
</reference>